<dbReference type="EMBL" id="CM003535">
    <property type="protein sequence ID" value="RCV39583.1"/>
    <property type="molecule type" value="Genomic_DNA"/>
</dbReference>
<accession>A0A368SB58</accession>
<proteinExistence type="predicted"/>
<sequence>MQSMVVLLIEKPSFSELVASAREELYCHEDDDITVEGVLHLGSPFNIQRKMIPIWCADKWENDHAHFDPFVPEPIMDVEVAHMVPDAESAPNEVVGAACRTLDAVVNPPHEIPLTQNHPRDIPKNVDVPPVATQLHYGDGLRGSNSVGIMNDSDAYEMGMYLDSDNDRPVGEMTESDVEMFRRCFPDRRDPRVHEFSDLSHSNHACAEGSDDELLEAPEAGPSIVIEEGSALMRWLQAFAVIKKRPYKVLHSYAEHRYTVVCDK</sequence>
<dbReference type="AlphaFoldDB" id="A0A368SB58"/>
<protein>
    <submittedName>
        <fullName evidence="1">Uncharacterized protein</fullName>
    </submittedName>
</protein>
<organism evidence="1">
    <name type="scientific">Setaria italica</name>
    <name type="common">Foxtail millet</name>
    <name type="synonym">Panicum italicum</name>
    <dbReference type="NCBI Taxonomy" id="4555"/>
    <lineage>
        <taxon>Eukaryota</taxon>
        <taxon>Viridiplantae</taxon>
        <taxon>Streptophyta</taxon>
        <taxon>Embryophyta</taxon>
        <taxon>Tracheophyta</taxon>
        <taxon>Spermatophyta</taxon>
        <taxon>Magnoliopsida</taxon>
        <taxon>Liliopsida</taxon>
        <taxon>Poales</taxon>
        <taxon>Poaceae</taxon>
        <taxon>PACMAD clade</taxon>
        <taxon>Panicoideae</taxon>
        <taxon>Panicodae</taxon>
        <taxon>Paniceae</taxon>
        <taxon>Cenchrinae</taxon>
        <taxon>Setaria</taxon>
    </lineage>
</organism>
<name>A0A368SB58_SETIT</name>
<reference evidence="1" key="2">
    <citation type="submission" date="2015-07" db="EMBL/GenBank/DDBJ databases">
        <authorList>
            <person name="Noorani M."/>
        </authorList>
    </citation>
    <scope>NUCLEOTIDE SEQUENCE</scope>
    <source>
        <strain evidence="1">Yugu1</strain>
    </source>
</reference>
<evidence type="ECO:0000313" key="1">
    <source>
        <dbReference type="EMBL" id="RCV39583.1"/>
    </source>
</evidence>
<dbReference type="OrthoDB" id="599395at2759"/>
<gene>
    <name evidence="1" type="ORF">SETIT_8G235700v2</name>
</gene>
<reference evidence="1" key="1">
    <citation type="journal article" date="2012" name="Nat. Biotechnol.">
        <title>Reference genome sequence of the model plant Setaria.</title>
        <authorList>
            <person name="Bennetzen J.L."/>
            <person name="Schmutz J."/>
            <person name="Wang H."/>
            <person name="Percifield R."/>
            <person name="Hawkins J."/>
            <person name="Pontaroli A.C."/>
            <person name="Estep M."/>
            <person name="Feng L."/>
            <person name="Vaughn J.N."/>
            <person name="Grimwood J."/>
            <person name="Jenkins J."/>
            <person name="Barry K."/>
            <person name="Lindquist E."/>
            <person name="Hellsten U."/>
            <person name="Deshpande S."/>
            <person name="Wang X."/>
            <person name="Wu X."/>
            <person name="Mitros T."/>
            <person name="Triplett J."/>
            <person name="Yang X."/>
            <person name="Ye C.Y."/>
            <person name="Mauro-Herrera M."/>
            <person name="Wang L."/>
            <person name="Li P."/>
            <person name="Sharma M."/>
            <person name="Sharma R."/>
            <person name="Ronald P.C."/>
            <person name="Panaud O."/>
            <person name="Kellogg E.A."/>
            <person name="Brutnell T.P."/>
            <person name="Doust A.N."/>
            <person name="Tuskan G.A."/>
            <person name="Rokhsar D."/>
            <person name="Devos K.M."/>
        </authorList>
    </citation>
    <scope>NUCLEOTIDE SEQUENCE [LARGE SCALE GENOMIC DNA]</scope>
    <source>
        <strain evidence="1">Yugu1</strain>
    </source>
</reference>